<dbReference type="GO" id="GO:0007165">
    <property type="term" value="P:signal transduction"/>
    <property type="evidence" value="ECO:0007669"/>
    <property type="project" value="InterPro"/>
</dbReference>
<reference evidence="3 4" key="1">
    <citation type="journal article" date="2023" name="Hortic Res">
        <title>Pangenome of water caltrop reveals structural variations and asymmetric subgenome divergence after allopolyploidization.</title>
        <authorList>
            <person name="Zhang X."/>
            <person name="Chen Y."/>
            <person name="Wang L."/>
            <person name="Yuan Y."/>
            <person name="Fang M."/>
            <person name="Shi L."/>
            <person name="Lu R."/>
            <person name="Comes H.P."/>
            <person name="Ma Y."/>
            <person name="Chen Y."/>
            <person name="Huang G."/>
            <person name="Zhou Y."/>
            <person name="Zheng Z."/>
            <person name="Qiu Y."/>
        </authorList>
    </citation>
    <scope>NUCLEOTIDE SEQUENCE [LARGE SCALE GENOMIC DNA]</scope>
    <source>
        <tissue evidence="3">Roots</tissue>
    </source>
</reference>
<dbReference type="PROSITE" id="PS50104">
    <property type="entry name" value="TIR"/>
    <property type="match status" value="1"/>
</dbReference>
<dbReference type="EMBL" id="JAXIOK010000011">
    <property type="protein sequence ID" value="KAK4759749.1"/>
    <property type="molecule type" value="Genomic_DNA"/>
</dbReference>
<proteinExistence type="predicted"/>
<evidence type="ECO:0000256" key="1">
    <source>
        <dbReference type="ARBA" id="ARBA00023027"/>
    </source>
</evidence>
<dbReference type="InterPro" id="IPR000157">
    <property type="entry name" value="TIR_dom"/>
</dbReference>
<keyword evidence="1" id="KW-0520">NAD</keyword>
<sequence>MQRLQNPGIVRTVSLRLLRGGGGGGGTTIMDSLRAPSCDVFINHRGIDTKKTFAGLLFQYLSSQGVSCFLDSKNMKPGDRLFENIDGGIRGCKVGVAILSPRYCESAYCLHELALMMEMNKRVVPVFYDVKPSQLRAMVTRRAYSREDLRRYNTAIDKVRNIVGLTFDSSQQDWSELLREASIAVMKKLVEVEDEAQALKASYIRSPL</sequence>
<comment type="caution">
    <text evidence="3">The sequence shown here is derived from an EMBL/GenBank/DDBJ whole genome shotgun (WGS) entry which is preliminary data.</text>
</comment>
<organism evidence="3 4">
    <name type="scientific">Trapa incisa</name>
    <dbReference type="NCBI Taxonomy" id="236973"/>
    <lineage>
        <taxon>Eukaryota</taxon>
        <taxon>Viridiplantae</taxon>
        <taxon>Streptophyta</taxon>
        <taxon>Embryophyta</taxon>
        <taxon>Tracheophyta</taxon>
        <taxon>Spermatophyta</taxon>
        <taxon>Magnoliopsida</taxon>
        <taxon>eudicotyledons</taxon>
        <taxon>Gunneridae</taxon>
        <taxon>Pentapetalae</taxon>
        <taxon>rosids</taxon>
        <taxon>malvids</taxon>
        <taxon>Myrtales</taxon>
        <taxon>Lythraceae</taxon>
        <taxon>Trapa</taxon>
    </lineage>
</organism>
<protein>
    <recommendedName>
        <fullName evidence="2">TIR domain-containing protein</fullName>
    </recommendedName>
</protein>
<name>A0AAN7K786_9MYRT</name>
<dbReference type="Proteomes" id="UP001345219">
    <property type="component" value="Chromosome 17"/>
</dbReference>
<dbReference type="SMART" id="SM00255">
    <property type="entry name" value="TIR"/>
    <property type="match status" value="1"/>
</dbReference>
<dbReference type="AlphaFoldDB" id="A0AAN7K786"/>
<evidence type="ECO:0000259" key="2">
    <source>
        <dbReference type="PROSITE" id="PS50104"/>
    </source>
</evidence>
<dbReference type="SUPFAM" id="SSF52200">
    <property type="entry name" value="Toll/Interleukin receptor TIR domain"/>
    <property type="match status" value="1"/>
</dbReference>
<feature type="domain" description="TIR" evidence="2">
    <location>
        <begin position="36"/>
        <end position="182"/>
    </location>
</feature>
<dbReference type="Gene3D" id="3.40.50.10140">
    <property type="entry name" value="Toll/interleukin-1 receptor homology (TIR) domain"/>
    <property type="match status" value="1"/>
</dbReference>
<gene>
    <name evidence="3" type="ORF">SAY87_022880</name>
</gene>
<dbReference type="PANTHER" id="PTHR32009:SF131">
    <property type="entry name" value="OS07G0566800 PROTEIN"/>
    <property type="match status" value="1"/>
</dbReference>
<evidence type="ECO:0000313" key="3">
    <source>
        <dbReference type="EMBL" id="KAK4759749.1"/>
    </source>
</evidence>
<dbReference type="InterPro" id="IPR035897">
    <property type="entry name" value="Toll_tir_struct_dom_sf"/>
</dbReference>
<dbReference type="Pfam" id="PF13676">
    <property type="entry name" value="TIR_2"/>
    <property type="match status" value="1"/>
</dbReference>
<accession>A0AAN7K786</accession>
<dbReference type="PANTHER" id="PTHR32009">
    <property type="entry name" value="TMV RESISTANCE PROTEIN N-LIKE"/>
    <property type="match status" value="1"/>
</dbReference>
<evidence type="ECO:0000313" key="4">
    <source>
        <dbReference type="Proteomes" id="UP001345219"/>
    </source>
</evidence>
<keyword evidence="4" id="KW-1185">Reference proteome</keyword>